<dbReference type="EC" id="1.1.99.1" evidence="9"/>
<comment type="cofactor">
    <cofactor evidence="1 5">
        <name>FAD</name>
        <dbReference type="ChEBI" id="CHEBI:57692"/>
    </cofactor>
</comment>
<dbReference type="Gene3D" id="3.50.50.60">
    <property type="entry name" value="FAD/NAD(P)-binding domain"/>
    <property type="match status" value="1"/>
</dbReference>
<dbReference type="PIRSF" id="PIRSF000137">
    <property type="entry name" value="Alcohol_oxidase"/>
    <property type="match status" value="1"/>
</dbReference>
<feature type="binding site" evidence="5">
    <location>
        <position position="84"/>
    </location>
    <ligand>
        <name>FAD</name>
        <dbReference type="ChEBI" id="CHEBI:57692"/>
    </ligand>
</feature>
<evidence type="ECO:0000313" key="9">
    <source>
        <dbReference type="EMBL" id="ADE40250.1"/>
    </source>
</evidence>
<dbReference type="InterPro" id="IPR007867">
    <property type="entry name" value="GMC_OxRtase_C"/>
</dbReference>
<dbReference type="Pfam" id="PF00732">
    <property type="entry name" value="GMC_oxred_N"/>
    <property type="match status" value="1"/>
</dbReference>
<dbReference type="InterPro" id="IPR000172">
    <property type="entry name" value="GMC_OxRdtase_N"/>
</dbReference>
<dbReference type="PROSITE" id="PS00624">
    <property type="entry name" value="GMC_OXRED_2"/>
    <property type="match status" value="1"/>
</dbReference>
<dbReference type="STRING" id="488538.SAR116_2007"/>
<evidence type="ECO:0000256" key="3">
    <source>
        <dbReference type="ARBA" id="ARBA00022630"/>
    </source>
</evidence>
<dbReference type="SUPFAM" id="SSF54373">
    <property type="entry name" value="FAD-linked reductases, C-terminal domain"/>
    <property type="match status" value="1"/>
</dbReference>
<dbReference type="Proteomes" id="UP000007460">
    <property type="component" value="Chromosome"/>
</dbReference>
<evidence type="ECO:0000256" key="6">
    <source>
        <dbReference type="RuleBase" id="RU003968"/>
    </source>
</evidence>
<dbReference type="GO" id="GO:0050660">
    <property type="term" value="F:flavin adenine dinucleotide binding"/>
    <property type="evidence" value="ECO:0007669"/>
    <property type="project" value="InterPro"/>
</dbReference>
<evidence type="ECO:0000256" key="2">
    <source>
        <dbReference type="ARBA" id="ARBA00010790"/>
    </source>
</evidence>
<keyword evidence="4 5" id="KW-0274">FAD</keyword>
<evidence type="ECO:0000256" key="5">
    <source>
        <dbReference type="PIRSR" id="PIRSR000137-2"/>
    </source>
</evidence>
<evidence type="ECO:0000256" key="1">
    <source>
        <dbReference type="ARBA" id="ARBA00001974"/>
    </source>
</evidence>
<dbReference type="OrthoDB" id="9785276at2"/>
<feature type="domain" description="Glucose-methanol-choline oxidoreductase N-terminal" evidence="8">
    <location>
        <begin position="254"/>
        <end position="268"/>
    </location>
</feature>
<evidence type="ECO:0000313" key="10">
    <source>
        <dbReference type="Proteomes" id="UP000007460"/>
    </source>
</evidence>
<accession>D5BN57</accession>
<keyword evidence="3 6" id="KW-0285">Flavoprotein</keyword>
<evidence type="ECO:0000259" key="8">
    <source>
        <dbReference type="PROSITE" id="PS00624"/>
    </source>
</evidence>
<dbReference type="eggNOG" id="COG2303">
    <property type="taxonomic scope" value="Bacteria"/>
</dbReference>
<dbReference type="PANTHER" id="PTHR11552">
    <property type="entry name" value="GLUCOSE-METHANOL-CHOLINE GMC OXIDOREDUCTASE"/>
    <property type="match status" value="1"/>
</dbReference>
<comment type="similarity">
    <text evidence="2 6">Belongs to the GMC oxidoreductase family.</text>
</comment>
<keyword evidence="9" id="KW-0560">Oxidoreductase</keyword>
<dbReference type="SUPFAM" id="SSF51905">
    <property type="entry name" value="FAD/NAD(P)-binding domain"/>
    <property type="match status" value="1"/>
</dbReference>
<feature type="domain" description="Glucose-methanol-choline oxidoreductase N-terminal" evidence="7">
    <location>
        <begin position="82"/>
        <end position="105"/>
    </location>
</feature>
<dbReference type="PROSITE" id="PS51257">
    <property type="entry name" value="PROKAR_LIPOPROTEIN"/>
    <property type="match status" value="1"/>
</dbReference>
<dbReference type="KEGG" id="apb:SAR116_2007"/>
<dbReference type="Gene3D" id="3.30.560.10">
    <property type="entry name" value="Glucose Oxidase, domain 3"/>
    <property type="match status" value="1"/>
</dbReference>
<feature type="binding site" evidence="5">
    <location>
        <begin position="92"/>
        <end position="95"/>
    </location>
    <ligand>
        <name>FAD</name>
        <dbReference type="ChEBI" id="CHEBI:57692"/>
    </ligand>
</feature>
<name>D5BN57_PUNMI</name>
<dbReference type="InterPro" id="IPR036188">
    <property type="entry name" value="FAD/NAD-bd_sf"/>
</dbReference>
<dbReference type="InterPro" id="IPR012132">
    <property type="entry name" value="GMC_OxRdtase"/>
</dbReference>
<dbReference type="HOGENOM" id="CLU_002865_7_1_5"/>
<evidence type="ECO:0000259" key="7">
    <source>
        <dbReference type="PROSITE" id="PS00623"/>
    </source>
</evidence>
<dbReference type="AlphaFoldDB" id="D5BN57"/>
<dbReference type="Pfam" id="PF05199">
    <property type="entry name" value="GMC_oxred_C"/>
    <property type="match status" value="1"/>
</dbReference>
<dbReference type="PROSITE" id="PS00623">
    <property type="entry name" value="GMC_OXRED_1"/>
    <property type="match status" value="1"/>
</dbReference>
<keyword evidence="10" id="KW-1185">Reference proteome</keyword>
<reference evidence="9 10" key="1">
    <citation type="journal article" date="2010" name="J. Bacteriol.">
        <title>Complete genome sequence of "Candidatus Puniceispirillum marinum" IMCC1322, a representative of the SAR116 clade in the Alphaproteobacteria.</title>
        <authorList>
            <person name="Oh H.M."/>
            <person name="Kwon K.K."/>
            <person name="Kang I."/>
            <person name="Kang S.G."/>
            <person name="Lee J.H."/>
            <person name="Kim S.J."/>
            <person name="Cho J.C."/>
        </authorList>
    </citation>
    <scope>NUCLEOTIDE SEQUENCE [LARGE SCALE GENOMIC DNA]</scope>
    <source>
        <strain evidence="9 10">IMCC1322</strain>
    </source>
</reference>
<dbReference type="RefSeq" id="WP_013046877.1">
    <property type="nucleotide sequence ID" value="NC_014010.1"/>
</dbReference>
<protein>
    <submittedName>
        <fullName evidence="9">Glucose-methanol-choline oxidoreductase</fullName>
        <ecNumber evidence="9">1.1.99.1</ecNumber>
    </submittedName>
</protein>
<proteinExistence type="inferred from homology"/>
<dbReference type="PANTHER" id="PTHR11552:SF147">
    <property type="entry name" value="CHOLINE DEHYDROGENASE, MITOCHONDRIAL"/>
    <property type="match status" value="1"/>
</dbReference>
<sequence length="538" mass="58562">MKTSFDYIIIGAGSAGCVLADKLSADGRHSVLLLESGPSDDRFWIRAPIGYGMSFYDRNVNWRFSTMPEPGLDGRKIYWPRGRVLGGSSSINALVYHRGVAADYDDWAAAGNPGWDYQSVKPVFDAFEQMVDAKDKVKNADGKLTVSDPSSSLHPMKDDFFAMCEQSQTPFDRTPSQSGEGISSYLITTRNGKRCSSAVAFLHPALKRKNLTVMTNIDAERILFQGKRASAVLCRYKGAQITFSANREIILSAGAVKSPQLLQVSGIGPGKVLRAAGVTVKIDHPHVGMNMQDHLGINYYFKANKPTLNNVLGRWSGRIMAGIKYVLRRSGPLSLSVNQIGGLVKTDPSLAVADAQIYANPVSYQIKFHNERPLLKPDAFPGFILGFNSCRPASTGTITITSEKASTPPHILGNYMTHQKDIDDVVKMARFIAKLQNTPAIQQILSAAPNTPLDAMSDDDIITDFKERCGTIFHPSCTCRMGTSIENSVVNSDLKVHDVDGLRVVDASVFPNITSANINAPTIMVAHKAAESILAETS</sequence>
<dbReference type="EMBL" id="CP001751">
    <property type="protein sequence ID" value="ADE40250.1"/>
    <property type="molecule type" value="Genomic_DNA"/>
</dbReference>
<gene>
    <name evidence="9" type="ordered locus">SAR116_2007</name>
</gene>
<evidence type="ECO:0000256" key="4">
    <source>
        <dbReference type="ARBA" id="ARBA00022827"/>
    </source>
</evidence>
<dbReference type="GO" id="GO:0008812">
    <property type="term" value="F:choline dehydrogenase activity"/>
    <property type="evidence" value="ECO:0007669"/>
    <property type="project" value="UniProtKB-EC"/>
</dbReference>
<organism evidence="9 10">
    <name type="scientific">Puniceispirillum marinum (strain IMCC1322)</name>
    <dbReference type="NCBI Taxonomy" id="488538"/>
    <lineage>
        <taxon>Bacteria</taxon>
        <taxon>Pseudomonadati</taxon>
        <taxon>Pseudomonadota</taxon>
        <taxon>Alphaproteobacteria</taxon>
        <taxon>Candidatus Puniceispirillales</taxon>
        <taxon>Candidatus Puniceispirillaceae</taxon>
        <taxon>Candidatus Puniceispirillum</taxon>
    </lineage>
</organism>